<evidence type="ECO:0000256" key="6">
    <source>
        <dbReference type="ARBA" id="ARBA00023136"/>
    </source>
</evidence>
<accession>A0A7U2ND29</accession>
<dbReference type="Proteomes" id="UP000596329">
    <property type="component" value="Chromosome"/>
</dbReference>
<evidence type="ECO:0000256" key="1">
    <source>
        <dbReference type="ARBA" id="ARBA00004571"/>
    </source>
</evidence>
<gene>
    <name evidence="9" type="ORF">H0H26_07625</name>
</gene>
<keyword evidence="2" id="KW-0813">Transport</keyword>
<dbReference type="PANTHER" id="PTHR30069:SF29">
    <property type="entry name" value="HEMOGLOBIN AND HEMOGLOBIN-HAPTOGLOBIN-BINDING PROTEIN 1-RELATED"/>
    <property type="match status" value="1"/>
</dbReference>
<keyword evidence="4" id="KW-0812">Transmembrane</keyword>
<dbReference type="InterPro" id="IPR036942">
    <property type="entry name" value="Beta-barrel_TonB_sf"/>
</dbReference>
<evidence type="ECO:0000313" key="10">
    <source>
        <dbReference type="Proteomes" id="UP000596329"/>
    </source>
</evidence>
<dbReference type="Pfam" id="PF13715">
    <property type="entry name" value="CarbopepD_reg_2"/>
    <property type="match status" value="1"/>
</dbReference>
<sequence>MKIILNIVILLLSIMGFSQITVSGKVVDKKNIPISGVNIFIEGTYDGATSTENGDFIFETSAKGNQVLVLSLMAFETLKINIDVTNYQNKTIVLKQSINMLDAVVISAGTFRAGDHSKITALKAMDIYTTAGSNANIVAAMQTLPGTQKVGEDGRLFVRGGEADETQTYVDGIRVSQPYNASVSNLPTRNRFSPNLFSNMSFSTGGYSAEYGSALSSVLLMNSINEPADDVTNIGIMTLGLGIGKTSKFKKSSLSFDVSYINLAPYQLVVPQKTDWNKPVQAISGQSVYRYKFNKGLFKLYVTYDHTSLDLNQEDINYSNKIRFDLHNDNFYINSSYKGEVSDRLQIQTGLSFGYNKNTIGIVSDKLNNTERDFHYKLKFRESFSNYFKLNFGTEIFNTHFDESYTATTHSAINYGYKNIQTALFTEAEIMFSPKVALNLGVRGSNASVVDKFVVEPRISFGYKMAKNSQFSVAYGTFNQTAKQDYLKFDPHLDYEKASHYILNYMYNTNGKMLRVETYFKDYFNLIKYDSNKATYNSTYNNDGFGYAKGLDIFWKDSKTIKNLEYAISYSYIDSKRNYKNYTQQVTPSFVATNSVSVVTKYWIESLKSQLGLTYSYSSGRPYNDPNTNNFMAEKTKSYTDLSLGWAYILRPQKIIYISISNLLNTNAIYGYQYANAKNSNNIYESQAITPPANRFFFVGFFWTISTNKKTNQLKDL</sequence>
<dbReference type="InterPro" id="IPR039426">
    <property type="entry name" value="TonB-dep_rcpt-like"/>
</dbReference>
<dbReference type="GO" id="GO:0044718">
    <property type="term" value="P:siderophore transmembrane transport"/>
    <property type="evidence" value="ECO:0007669"/>
    <property type="project" value="TreeGrafter"/>
</dbReference>
<keyword evidence="3" id="KW-1134">Transmembrane beta strand</keyword>
<evidence type="ECO:0000313" key="9">
    <source>
        <dbReference type="EMBL" id="QRE02790.1"/>
    </source>
</evidence>
<protein>
    <submittedName>
        <fullName evidence="9">TonB-dependent receptor</fullName>
    </submittedName>
</protein>
<dbReference type="Pfam" id="PF07715">
    <property type="entry name" value="Plug"/>
    <property type="match status" value="1"/>
</dbReference>
<keyword evidence="6" id="KW-0472">Membrane</keyword>
<feature type="domain" description="TonB-dependent receptor plug" evidence="8">
    <location>
        <begin position="125"/>
        <end position="214"/>
    </location>
</feature>
<keyword evidence="5" id="KW-0732">Signal</keyword>
<proteinExistence type="predicted"/>
<dbReference type="SUPFAM" id="SSF56935">
    <property type="entry name" value="Porins"/>
    <property type="match status" value="1"/>
</dbReference>
<dbReference type="GO" id="GO:0015344">
    <property type="term" value="F:siderophore uptake transmembrane transporter activity"/>
    <property type="evidence" value="ECO:0007669"/>
    <property type="project" value="TreeGrafter"/>
</dbReference>
<reference evidence="9 10" key="1">
    <citation type="submission" date="2020-07" db="EMBL/GenBank/DDBJ databases">
        <title>Genomic characterization of Flavobacterium psychrophilum strains.</title>
        <authorList>
            <person name="Castillo D."/>
            <person name="Jorgensen J."/>
            <person name="Middelboe M."/>
        </authorList>
    </citation>
    <scope>NUCLEOTIDE SEQUENCE [LARGE SCALE GENOMIC DNA]</scope>
    <source>
        <strain evidence="9 10">FPS-R7</strain>
    </source>
</reference>
<dbReference type="InterPro" id="IPR008969">
    <property type="entry name" value="CarboxyPept-like_regulatory"/>
</dbReference>
<evidence type="ECO:0000256" key="4">
    <source>
        <dbReference type="ARBA" id="ARBA00022692"/>
    </source>
</evidence>
<dbReference type="Gene3D" id="2.60.40.1120">
    <property type="entry name" value="Carboxypeptidase-like, regulatory domain"/>
    <property type="match status" value="1"/>
</dbReference>
<dbReference type="InterPro" id="IPR037066">
    <property type="entry name" value="Plug_dom_sf"/>
</dbReference>
<evidence type="ECO:0000259" key="8">
    <source>
        <dbReference type="Pfam" id="PF07715"/>
    </source>
</evidence>
<name>A0A7U2ND29_FLAPS</name>
<keyword evidence="9" id="KW-0675">Receptor</keyword>
<dbReference type="AlphaFoldDB" id="A0A7U2ND29"/>
<dbReference type="PANTHER" id="PTHR30069">
    <property type="entry name" value="TONB-DEPENDENT OUTER MEMBRANE RECEPTOR"/>
    <property type="match status" value="1"/>
</dbReference>
<evidence type="ECO:0000256" key="5">
    <source>
        <dbReference type="ARBA" id="ARBA00022729"/>
    </source>
</evidence>
<dbReference type="Gene3D" id="2.40.170.20">
    <property type="entry name" value="TonB-dependent receptor, beta-barrel domain"/>
    <property type="match status" value="1"/>
</dbReference>
<evidence type="ECO:0000256" key="7">
    <source>
        <dbReference type="ARBA" id="ARBA00023237"/>
    </source>
</evidence>
<evidence type="ECO:0000256" key="3">
    <source>
        <dbReference type="ARBA" id="ARBA00022452"/>
    </source>
</evidence>
<dbReference type="SUPFAM" id="SSF49464">
    <property type="entry name" value="Carboxypeptidase regulatory domain-like"/>
    <property type="match status" value="1"/>
</dbReference>
<dbReference type="RefSeq" id="WP_203095583.1">
    <property type="nucleotide sequence ID" value="NZ_CP059075.1"/>
</dbReference>
<comment type="subcellular location">
    <subcellularLocation>
        <location evidence="1">Cell outer membrane</location>
        <topology evidence="1">Multi-pass membrane protein</topology>
    </subcellularLocation>
</comment>
<evidence type="ECO:0000256" key="2">
    <source>
        <dbReference type="ARBA" id="ARBA00022448"/>
    </source>
</evidence>
<dbReference type="GO" id="GO:0009279">
    <property type="term" value="C:cell outer membrane"/>
    <property type="evidence" value="ECO:0007669"/>
    <property type="project" value="UniProtKB-SubCell"/>
</dbReference>
<dbReference type="Gene3D" id="2.170.130.10">
    <property type="entry name" value="TonB-dependent receptor, plug domain"/>
    <property type="match status" value="1"/>
</dbReference>
<dbReference type="InterPro" id="IPR012910">
    <property type="entry name" value="Plug_dom"/>
</dbReference>
<organism evidence="9 10">
    <name type="scientific">Flavobacterium psychrophilum</name>
    <dbReference type="NCBI Taxonomy" id="96345"/>
    <lineage>
        <taxon>Bacteria</taxon>
        <taxon>Pseudomonadati</taxon>
        <taxon>Bacteroidota</taxon>
        <taxon>Flavobacteriia</taxon>
        <taxon>Flavobacteriales</taxon>
        <taxon>Flavobacteriaceae</taxon>
        <taxon>Flavobacterium</taxon>
    </lineage>
</organism>
<dbReference type="EMBL" id="CP059075">
    <property type="protein sequence ID" value="QRE02790.1"/>
    <property type="molecule type" value="Genomic_DNA"/>
</dbReference>
<keyword evidence="7" id="KW-0998">Cell outer membrane</keyword>